<comment type="caution">
    <text evidence="5">The sequence shown here is derived from an EMBL/GenBank/DDBJ whole genome shotgun (WGS) entry which is preliminary data.</text>
</comment>
<dbReference type="GO" id="GO:0006508">
    <property type="term" value="P:proteolysis"/>
    <property type="evidence" value="ECO:0007669"/>
    <property type="project" value="UniProtKB-KW"/>
</dbReference>
<dbReference type="Gene3D" id="3.40.50.880">
    <property type="match status" value="1"/>
</dbReference>
<evidence type="ECO:0000256" key="3">
    <source>
        <dbReference type="ARBA" id="ARBA00022801"/>
    </source>
</evidence>
<comment type="similarity">
    <text evidence="1">Belongs to the peptidase S51 family.</text>
</comment>
<evidence type="ECO:0000256" key="2">
    <source>
        <dbReference type="ARBA" id="ARBA00022670"/>
    </source>
</evidence>
<name>A0A373F725_COMTE</name>
<keyword evidence="6" id="KW-1185">Reference proteome</keyword>
<evidence type="ECO:0000313" key="5">
    <source>
        <dbReference type="EMBL" id="RGE39946.1"/>
    </source>
</evidence>
<evidence type="ECO:0000256" key="4">
    <source>
        <dbReference type="ARBA" id="ARBA00022825"/>
    </source>
</evidence>
<protein>
    <submittedName>
        <fullName evidence="5">Cyanophycinase</fullName>
    </submittedName>
</protein>
<keyword evidence="3" id="KW-0378">Hydrolase</keyword>
<dbReference type="SUPFAM" id="SSF52317">
    <property type="entry name" value="Class I glutamine amidotransferase-like"/>
    <property type="match status" value="1"/>
</dbReference>
<proteinExistence type="inferred from homology"/>
<evidence type="ECO:0000256" key="1">
    <source>
        <dbReference type="ARBA" id="ARBA00006534"/>
    </source>
</evidence>
<dbReference type="Proteomes" id="UP000261948">
    <property type="component" value="Unassembled WGS sequence"/>
</dbReference>
<reference evidence="5 6" key="1">
    <citation type="submission" date="2018-08" db="EMBL/GenBank/DDBJ databases">
        <title>Comamonas testosteroni strain SWCO2.</title>
        <authorList>
            <person name="Jiang N."/>
            <person name="Zhang X.Z."/>
        </authorList>
    </citation>
    <scope>NUCLEOTIDE SEQUENCE [LARGE SCALE GENOMIC DNA]</scope>
    <source>
        <strain evidence="5 6">SWCO2</strain>
    </source>
</reference>
<dbReference type="AlphaFoldDB" id="A0A373F725"/>
<dbReference type="PANTHER" id="PTHR36175">
    <property type="entry name" value="CYANOPHYCINASE"/>
    <property type="match status" value="1"/>
</dbReference>
<evidence type="ECO:0000313" key="6">
    <source>
        <dbReference type="Proteomes" id="UP000261948"/>
    </source>
</evidence>
<sequence>MIQRSGVRPGTGGRFVVLRAAGNNSDDYSSYIYYSNSEKATSGATAPAWVGGAAMGLTSVETLIIPDRDAANDPFVNKILARAQAVFISGGDQGNYIRYWKNSKLHTTLQQLMDRNIPIGGTSAGLAVLGQFDFSALNDSVSSAEALANPFDALVTLDPDPLSLTGGFLVGGGFQNTILDSHFDTRNRMGRLMTFVSRLVAPIGNSGCAGGILTAGTSTLNGARGIGVSEETALLVEGDGKRTPFIGRRATNPDIAMAGAIYFVRPKQAPAICARGMPLTAYGMEISKLTDNTPFNLSDWTGLPSYTIDVVSGALSREPY</sequence>
<dbReference type="InterPro" id="IPR005320">
    <property type="entry name" value="Peptidase_S51"/>
</dbReference>
<dbReference type="PANTHER" id="PTHR36175:SF1">
    <property type="entry name" value="CYANOPHYCINASE"/>
    <property type="match status" value="1"/>
</dbReference>
<organism evidence="5 6">
    <name type="scientific">Comamonas testosteroni</name>
    <name type="common">Pseudomonas testosteroni</name>
    <dbReference type="NCBI Taxonomy" id="285"/>
    <lineage>
        <taxon>Bacteria</taxon>
        <taxon>Pseudomonadati</taxon>
        <taxon>Pseudomonadota</taxon>
        <taxon>Betaproteobacteria</taxon>
        <taxon>Burkholderiales</taxon>
        <taxon>Comamonadaceae</taxon>
        <taxon>Comamonas</taxon>
    </lineage>
</organism>
<keyword evidence="4" id="KW-0720">Serine protease</keyword>
<dbReference type="InterPro" id="IPR029062">
    <property type="entry name" value="Class_I_gatase-like"/>
</dbReference>
<dbReference type="EMBL" id="QURR01000043">
    <property type="protein sequence ID" value="RGE39946.1"/>
    <property type="molecule type" value="Genomic_DNA"/>
</dbReference>
<dbReference type="Pfam" id="PF03575">
    <property type="entry name" value="Peptidase_S51"/>
    <property type="match status" value="1"/>
</dbReference>
<dbReference type="GO" id="GO:0008236">
    <property type="term" value="F:serine-type peptidase activity"/>
    <property type="evidence" value="ECO:0007669"/>
    <property type="project" value="UniProtKB-KW"/>
</dbReference>
<keyword evidence="2" id="KW-0645">Protease</keyword>
<gene>
    <name evidence="5" type="ORF">DZC30_21135</name>
</gene>
<dbReference type="OrthoDB" id="9799980at2"/>
<dbReference type="CDD" id="cd03145">
    <property type="entry name" value="GAT1_cyanophycinase"/>
    <property type="match status" value="1"/>
</dbReference>
<accession>A0A373F725</accession>